<evidence type="ECO:0000256" key="6">
    <source>
        <dbReference type="SAM" id="Phobius"/>
    </source>
</evidence>
<evidence type="ECO:0000256" key="4">
    <source>
        <dbReference type="ARBA" id="ARBA00022989"/>
    </source>
</evidence>
<feature type="transmembrane region" description="Helical" evidence="6">
    <location>
        <begin position="58"/>
        <end position="77"/>
    </location>
</feature>
<accession>A0A1B6LAU6</accession>
<proteinExistence type="inferred from homology"/>
<feature type="transmembrane region" description="Helical" evidence="6">
    <location>
        <begin position="89"/>
        <end position="109"/>
    </location>
</feature>
<evidence type="ECO:0000256" key="3">
    <source>
        <dbReference type="ARBA" id="ARBA00022692"/>
    </source>
</evidence>
<dbReference type="PANTHER" id="PTHR31322">
    <property type="entry name" value="E3 UBIQUITIN-PROTEIN LIGASE TM129"/>
    <property type="match status" value="1"/>
</dbReference>
<comment type="subcellular location">
    <subcellularLocation>
        <location evidence="1">Membrane</location>
        <topology evidence="1">Multi-pass membrane protein</topology>
    </subcellularLocation>
</comment>
<sequence length="367" mass="42098">MDESLGLLTLFYVIFTLCFVLRTSEFISLGLTVESIFSKIVGRDVDNFVFYQIRRSSCTLFIHSSLLLGYRLCLSWVANYPVVDKGFSLLNVLGTLSLMLPITTSIIIYQWKKDNWENHPIAKRLTLFCDDNSSWRTLASDINIEFRRIDKIAVRCSSLVEVLVTDNWIIKLSPYSMELAHQSDTTLTVDTADTHTLAATGSGTAQFLNIKASFTRRGNHHFYIRLNALDFKDLEDKLHRPVVVAQNIIFHRSKADQFLEVFKEHVYQNPYYHPTEEVEKCVGCFVNSSNVKLMKNCTEEGPNPCRNCYCRPMWCVGCMGRWFASRQEEEHPEDWLSSKCTCPVCRSVFCILDVSPIEESANSDETP</sequence>
<dbReference type="GO" id="GO:0061630">
    <property type="term" value="F:ubiquitin protein ligase activity"/>
    <property type="evidence" value="ECO:0007669"/>
    <property type="project" value="InterPro"/>
</dbReference>
<name>A0A1B6LAU6_9HEMI</name>
<dbReference type="GO" id="GO:0016567">
    <property type="term" value="P:protein ubiquitination"/>
    <property type="evidence" value="ECO:0007669"/>
    <property type="project" value="InterPro"/>
</dbReference>
<evidence type="ECO:0000256" key="5">
    <source>
        <dbReference type="ARBA" id="ARBA00023136"/>
    </source>
</evidence>
<evidence type="ECO:0000256" key="2">
    <source>
        <dbReference type="ARBA" id="ARBA00007332"/>
    </source>
</evidence>
<gene>
    <name evidence="7" type="ORF">g.34642</name>
</gene>
<dbReference type="PANTHER" id="PTHR31322:SF2">
    <property type="entry name" value="E3 UBIQUITIN-PROTEIN LIGASE TM129"/>
    <property type="match status" value="1"/>
</dbReference>
<evidence type="ECO:0000313" key="7">
    <source>
        <dbReference type="EMBL" id="JAT20827.1"/>
    </source>
</evidence>
<dbReference type="GO" id="GO:0016020">
    <property type="term" value="C:membrane"/>
    <property type="evidence" value="ECO:0007669"/>
    <property type="project" value="UniProtKB-SubCell"/>
</dbReference>
<keyword evidence="4 6" id="KW-1133">Transmembrane helix</keyword>
<dbReference type="GO" id="GO:0005783">
    <property type="term" value="C:endoplasmic reticulum"/>
    <property type="evidence" value="ECO:0007669"/>
    <property type="project" value="TreeGrafter"/>
</dbReference>
<dbReference type="Pfam" id="PF10272">
    <property type="entry name" value="Tmpp129"/>
    <property type="match status" value="1"/>
</dbReference>
<keyword evidence="3 6" id="KW-0812">Transmembrane</keyword>
<dbReference type="InterPro" id="IPR018801">
    <property type="entry name" value="TM129"/>
</dbReference>
<comment type="similarity">
    <text evidence="2">Belongs to the TMEM129 family.</text>
</comment>
<protein>
    <submittedName>
        <fullName evidence="7">Uncharacterized protein</fullName>
    </submittedName>
</protein>
<organism evidence="7">
    <name type="scientific">Graphocephala atropunctata</name>
    <dbReference type="NCBI Taxonomy" id="36148"/>
    <lineage>
        <taxon>Eukaryota</taxon>
        <taxon>Metazoa</taxon>
        <taxon>Ecdysozoa</taxon>
        <taxon>Arthropoda</taxon>
        <taxon>Hexapoda</taxon>
        <taxon>Insecta</taxon>
        <taxon>Pterygota</taxon>
        <taxon>Neoptera</taxon>
        <taxon>Paraneoptera</taxon>
        <taxon>Hemiptera</taxon>
        <taxon>Auchenorrhyncha</taxon>
        <taxon>Membracoidea</taxon>
        <taxon>Cicadellidae</taxon>
        <taxon>Cicadellinae</taxon>
        <taxon>Cicadellini</taxon>
        <taxon>Graphocephala</taxon>
    </lineage>
</organism>
<dbReference type="EMBL" id="GEBQ01019150">
    <property type="protein sequence ID" value="JAT20827.1"/>
    <property type="molecule type" value="Transcribed_RNA"/>
</dbReference>
<reference evidence="7" key="1">
    <citation type="submission" date="2015-11" db="EMBL/GenBank/DDBJ databases">
        <title>De novo transcriptome assembly of four potential Pierce s Disease insect vectors from Arizona vineyards.</title>
        <authorList>
            <person name="Tassone E.E."/>
        </authorList>
    </citation>
    <scope>NUCLEOTIDE SEQUENCE</scope>
</reference>
<dbReference type="AlphaFoldDB" id="A0A1B6LAU6"/>
<keyword evidence="5 6" id="KW-0472">Membrane</keyword>
<evidence type="ECO:0000256" key="1">
    <source>
        <dbReference type="ARBA" id="ARBA00004141"/>
    </source>
</evidence>